<keyword evidence="3" id="KW-1185">Reference proteome</keyword>
<sequence length="409" mass="46808">MMKSAKKLNPTLPNELIVEILLKLPVRSLSRFKCVSKLWFSQISSPQFAKTHFDLDPSPTHRILLRLTNNDSQAESIDVDTLLHDHNDDVSDIINLTFLPPSPRIHPYGISDSSMRNLGSCRGFMLLSNFKGDVVVWNPSTGAYRRISQSHYGLSDRFLNGIGYDASVDDYLVVLVQMNPLNNDHLDDPEPPPRWPTRIKFFSLKTHSWFSLNGAYAQYMDTGGVEFNSGSFLNEALHWLVVSLDKKAHVILAFDLVRRTLFEIPLPDDIVMRLQVGFVQIYLRVMGECLALTFCNHKKAEIWMMKEYNVHSSWTKLFVLPIHAIPHKSFIPICFTKNGGILGSNNHVRLVKFNEKGKLIEHRAYGKEEGYVCSLLHFFTYRESLLSFPSDFEESSEGDHEQTSEDDQQ</sequence>
<dbReference type="PANTHER" id="PTHR31672">
    <property type="entry name" value="BNACNNG10540D PROTEIN"/>
    <property type="match status" value="1"/>
</dbReference>
<proteinExistence type="predicted"/>
<reference evidence="2 3" key="1">
    <citation type="submission" date="2024-01" db="EMBL/GenBank/DDBJ databases">
        <title>The genomes of 5 underutilized Papilionoideae crops provide insights into root nodulation and disease resistance.</title>
        <authorList>
            <person name="Yuan L."/>
        </authorList>
    </citation>
    <scope>NUCLEOTIDE SEQUENCE [LARGE SCALE GENOMIC DNA]</scope>
    <source>
        <strain evidence="2">LY-2023</strain>
        <tissue evidence="2">Leaf</tissue>
    </source>
</reference>
<evidence type="ECO:0000259" key="1">
    <source>
        <dbReference type="SMART" id="SM00256"/>
    </source>
</evidence>
<dbReference type="SUPFAM" id="SSF81383">
    <property type="entry name" value="F-box domain"/>
    <property type="match status" value="1"/>
</dbReference>
<accession>A0AAN9KK38</accession>
<feature type="domain" description="F-box" evidence="1">
    <location>
        <begin position="12"/>
        <end position="52"/>
    </location>
</feature>
<evidence type="ECO:0000313" key="2">
    <source>
        <dbReference type="EMBL" id="KAK7318644.1"/>
    </source>
</evidence>
<dbReference type="Pfam" id="PF07734">
    <property type="entry name" value="FBA_1"/>
    <property type="match status" value="1"/>
</dbReference>
<dbReference type="SMART" id="SM00256">
    <property type="entry name" value="FBOX"/>
    <property type="match status" value="1"/>
</dbReference>
<name>A0AAN9KK38_CLITE</name>
<dbReference type="PANTHER" id="PTHR31672:SF13">
    <property type="entry name" value="F-BOX PROTEIN CPR30-LIKE"/>
    <property type="match status" value="1"/>
</dbReference>
<dbReference type="CDD" id="cd22157">
    <property type="entry name" value="F-box_AtFBW1-like"/>
    <property type="match status" value="1"/>
</dbReference>
<dbReference type="NCBIfam" id="TIGR01640">
    <property type="entry name" value="F_box_assoc_1"/>
    <property type="match status" value="1"/>
</dbReference>
<dbReference type="Proteomes" id="UP001359559">
    <property type="component" value="Unassembled WGS sequence"/>
</dbReference>
<dbReference type="InterPro" id="IPR006527">
    <property type="entry name" value="F-box-assoc_dom_typ1"/>
</dbReference>
<gene>
    <name evidence="2" type="ORF">RJT34_03348</name>
</gene>
<evidence type="ECO:0000313" key="3">
    <source>
        <dbReference type="Proteomes" id="UP001359559"/>
    </source>
</evidence>
<dbReference type="Pfam" id="PF00646">
    <property type="entry name" value="F-box"/>
    <property type="match status" value="1"/>
</dbReference>
<dbReference type="Gene3D" id="1.20.1280.50">
    <property type="match status" value="1"/>
</dbReference>
<organism evidence="2 3">
    <name type="scientific">Clitoria ternatea</name>
    <name type="common">Butterfly pea</name>
    <dbReference type="NCBI Taxonomy" id="43366"/>
    <lineage>
        <taxon>Eukaryota</taxon>
        <taxon>Viridiplantae</taxon>
        <taxon>Streptophyta</taxon>
        <taxon>Embryophyta</taxon>
        <taxon>Tracheophyta</taxon>
        <taxon>Spermatophyta</taxon>
        <taxon>Magnoliopsida</taxon>
        <taxon>eudicotyledons</taxon>
        <taxon>Gunneridae</taxon>
        <taxon>Pentapetalae</taxon>
        <taxon>rosids</taxon>
        <taxon>fabids</taxon>
        <taxon>Fabales</taxon>
        <taxon>Fabaceae</taxon>
        <taxon>Papilionoideae</taxon>
        <taxon>50 kb inversion clade</taxon>
        <taxon>NPAAA clade</taxon>
        <taxon>indigoferoid/millettioid clade</taxon>
        <taxon>Phaseoleae</taxon>
        <taxon>Clitoria</taxon>
    </lineage>
</organism>
<dbReference type="InterPro" id="IPR050796">
    <property type="entry name" value="SCF_F-box_component"/>
</dbReference>
<comment type="caution">
    <text evidence="2">The sequence shown here is derived from an EMBL/GenBank/DDBJ whole genome shotgun (WGS) entry which is preliminary data.</text>
</comment>
<dbReference type="InterPro" id="IPR001810">
    <property type="entry name" value="F-box_dom"/>
</dbReference>
<dbReference type="InterPro" id="IPR036047">
    <property type="entry name" value="F-box-like_dom_sf"/>
</dbReference>
<protein>
    <recommendedName>
        <fullName evidence="1">F-box domain-containing protein</fullName>
    </recommendedName>
</protein>
<dbReference type="EMBL" id="JAYKXN010000001">
    <property type="protein sequence ID" value="KAK7318644.1"/>
    <property type="molecule type" value="Genomic_DNA"/>
</dbReference>
<dbReference type="InterPro" id="IPR017451">
    <property type="entry name" value="F-box-assoc_interact_dom"/>
</dbReference>
<dbReference type="AlphaFoldDB" id="A0AAN9KK38"/>